<accession>A0A401RHV8</accession>
<organism evidence="4 5">
    <name type="scientific">Chiloscyllium punctatum</name>
    <name type="common">Brownbanded bambooshark</name>
    <name type="synonym">Hemiscyllium punctatum</name>
    <dbReference type="NCBI Taxonomy" id="137246"/>
    <lineage>
        <taxon>Eukaryota</taxon>
        <taxon>Metazoa</taxon>
        <taxon>Chordata</taxon>
        <taxon>Craniata</taxon>
        <taxon>Vertebrata</taxon>
        <taxon>Chondrichthyes</taxon>
        <taxon>Elasmobranchii</taxon>
        <taxon>Galeomorphii</taxon>
        <taxon>Galeoidea</taxon>
        <taxon>Orectolobiformes</taxon>
        <taxon>Hemiscylliidae</taxon>
        <taxon>Chiloscyllium</taxon>
    </lineage>
</organism>
<gene>
    <name evidence="4" type="ORF">chiPu_0020646</name>
</gene>
<proteinExistence type="predicted"/>
<dbReference type="Pfam" id="PF07959">
    <property type="entry name" value="Fucose_pyrophosphorylase"/>
    <property type="match status" value="1"/>
</dbReference>
<evidence type="ECO:0000259" key="3">
    <source>
        <dbReference type="Pfam" id="PF07959"/>
    </source>
</evidence>
<comment type="caution">
    <text evidence="4">The sequence shown here is derived from an EMBL/GenBank/DDBJ whole genome shotgun (WGS) entry which is preliminary data.</text>
</comment>
<name>A0A401RHV8_CHIPU</name>
<dbReference type="SUPFAM" id="SSF51161">
    <property type="entry name" value="Trimeric LpxA-like enzymes"/>
    <property type="match status" value="1"/>
</dbReference>
<dbReference type="PANTHER" id="PTHR15045:SF1">
    <property type="entry name" value="FUCOSE-1-PHOSPHATE GUANYLYLTRANSFERASE"/>
    <property type="match status" value="1"/>
</dbReference>
<dbReference type="PANTHER" id="PTHR15045">
    <property type="entry name" value="FUCOSE-1-PHOSPHATE GUANYLYLTRANSFERASE"/>
    <property type="match status" value="1"/>
</dbReference>
<evidence type="ECO:0000313" key="4">
    <source>
        <dbReference type="EMBL" id="GCC17739.1"/>
    </source>
</evidence>
<keyword evidence="2" id="KW-0547">Nucleotide-binding</keyword>
<dbReference type="OMA" id="DMIAYRE"/>
<protein>
    <recommendedName>
        <fullName evidence="3">GDP-fucose pyrophosphorylase domain-containing protein</fullName>
    </recommendedName>
</protein>
<feature type="non-terminal residue" evidence="4">
    <location>
        <position position="1"/>
    </location>
</feature>
<dbReference type="GO" id="GO:0016772">
    <property type="term" value="F:transferase activity, transferring phosphorus-containing groups"/>
    <property type="evidence" value="ECO:0007669"/>
    <property type="project" value="InterPro"/>
</dbReference>
<keyword evidence="1" id="KW-0808">Transferase</keyword>
<dbReference type="GO" id="GO:0000166">
    <property type="term" value="F:nucleotide binding"/>
    <property type="evidence" value="ECO:0007669"/>
    <property type="project" value="UniProtKB-KW"/>
</dbReference>
<evidence type="ECO:0000256" key="1">
    <source>
        <dbReference type="ARBA" id="ARBA00022679"/>
    </source>
</evidence>
<feature type="domain" description="GDP-fucose pyrophosphorylase" evidence="3">
    <location>
        <begin position="74"/>
        <end position="492"/>
    </location>
</feature>
<dbReference type="Gene3D" id="2.160.10.10">
    <property type="entry name" value="Hexapeptide repeat proteins"/>
    <property type="match status" value="1"/>
</dbReference>
<dbReference type="STRING" id="137246.A0A401RHV8"/>
<dbReference type="AlphaFoldDB" id="A0A401RHV8"/>
<reference evidence="4 5" key="1">
    <citation type="journal article" date="2018" name="Nat. Ecol. Evol.">
        <title>Shark genomes provide insights into elasmobranch evolution and the origin of vertebrates.</title>
        <authorList>
            <person name="Hara Y"/>
            <person name="Yamaguchi K"/>
            <person name="Onimaru K"/>
            <person name="Kadota M"/>
            <person name="Koyanagi M"/>
            <person name="Keeley SD"/>
            <person name="Tatsumi K"/>
            <person name="Tanaka K"/>
            <person name="Motone F"/>
            <person name="Kageyama Y"/>
            <person name="Nozu R"/>
            <person name="Adachi N"/>
            <person name="Nishimura O"/>
            <person name="Nakagawa R"/>
            <person name="Tanegashima C"/>
            <person name="Kiyatake I"/>
            <person name="Matsumoto R"/>
            <person name="Murakumo K"/>
            <person name="Nishida K"/>
            <person name="Terakita A"/>
            <person name="Kuratani S"/>
            <person name="Sato K"/>
            <person name="Hyodo S Kuraku.S."/>
        </authorList>
    </citation>
    <scope>NUCLEOTIDE SEQUENCE [LARGE SCALE GENOMIC DNA]</scope>
</reference>
<dbReference type="GO" id="GO:0042350">
    <property type="term" value="P:GDP-L-fucose biosynthetic process"/>
    <property type="evidence" value="ECO:0007669"/>
    <property type="project" value="UniProtKB-ARBA"/>
</dbReference>
<dbReference type="InterPro" id="IPR011004">
    <property type="entry name" value="Trimer_LpxA-like_sf"/>
</dbReference>
<dbReference type="OrthoDB" id="10062280at2759"/>
<evidence type="ECO:0000256" key="2">
    <source>
        <dbReference type="ARBA" id="ARBA00022741"/>
    </source>
</evidence>
<evidence type="ECO:0000313" key="5">
    <source>
        <dbReference type="Proteomes" id="UP000287033"/>
    </source>
</evidence>
<dbReference type="InterPro" id="IPR012120">
    <property type="entry name" value="Fucose-1-phosphate_GuaTrfase"/>
</dbReference>
<sequence length="566" mass="62247">KEVTPGEFWDIVVITAADEKQEQVFERQIRSKLRQSELPLGVHYHVFADPIGPKIGNGGSTLLALHRLEELYADKLDNFTILLLHAGGYSQRLLSASALGKIFTTLPLGNPVYQMLELKLAMYIDFPTHMKPGVLVSCADDIELYSLGDTEVICFDRPGFTALAHPSSLSIGTTHGVFVLEHGQMEAVQKELEYKACYRFLHKPSVETMQKAGAICKASHCVRSGGGTEDVGFVYTDSIYYFDRQTAKQLLVILGEIGTLGCEIDAYGDFLQALGPQATPEYTKNTANVSQEKQQLVAVRQKIFSRLQGTPLNVAMLNNSKFYHLGTTQEYLHHLTADSTLRNQLGLLSESTGIGQSCSEDYGQVPCIIESLVGTNCDVSPGSIIEYSRLGQGTCVGANSIISGCCIKANTMIPPDIILHTLCVPEGFATVIFGTGDNLKCMVSSLLEIHQLQFLGINFEEATMYLGLKLSQDLFSGSGKFRPSLWNARIFPGPRTTAEDSATAVLEMFEALRGKSVLQLADDVQLLSIEEILQRKDVMSMLSFRKQLTEEIHQRRLAGKNSNQAL</sequence>
<dbReference type="PIRSF" id="PIRSF036640">
    <property type="entry name" value="FPGT"/>
    <property type="match status" value="1"/>
</dbReference>
<dbReference type="InterPro" id="IPR012887">
    <property type="entry name" value="GDP_fucose_pyrophosphorylase"/>
</dbReference>
<dbReference type="Proteomes" id="UP000287033">
    <property type="component" value="Unassembled WGS sequence"/>
</dbReference>
<keyword evidence="5" id="KW-1185">Reference proteome</keyword>
<dbReference type="EMBL" id="BEZZ01002780">
    <property type="protein sequence ID" value="GCC17739.1"/>
    <property type="molecule type" value="Genomic_DNA"/>
</dbReference>